<keyword evidence="1" id="KW-0472">Membrane</keyword>
<dbReference type="PANTHER" id="PTHR37305">
    <property type="entry name" value="INTEGRAL MEMBRANE PROTEIN-RELATED"/>
    <property type="match status" value="1"/>
</dbReference>
<dbReference type="Pfam" id="PF12730">
    <property type="entry name" value="ABC2_membrane_4"/>
    <property type="match status" value="1"/>
</dbReference>
<feature type="transmembrane region" description="Helical" evidence="1">
    <location>
        <begin position="133"/>
        <end position="161"/>
    </location>
</feature>
<reference evidence="2 3" key="1">
    <citation type="journal article" date="2023" name="Int. J. Syst. Evol. Microbiol.">
        <title>Terrisporobacter hibernicus sp. nov., isolated from bovine faeces in Northern Ireland.</title>
        <authorList>
            <person name="Mitchell M."/>
            <person name="Nguyen S.V."/>
            <person name="Connor M."/>
            <person name="Fairley D.J."/>
            <person name="Donoghue O."/>
            <person name="Marshall H."/>
            <person name="Koolman L."/>
            <person name="McMullan G."/>
            <person name="Schaffer K.E."/>
            <person name="McGrath J.W."/>
            <person name="Fanning S."/>
        </authorList>
    </citation>
    <scope>NUCLEOTIDE SEQUENCE [LARGE SCALE GENOMIC DNA]</scope>
    <source>
        <strain evidence="2 3">MCA3</strain>
    </source>
</reference>
<dbReference type="KEGG" id="tem:JW646_16235"/>
<dbReference type="PANTHER" id="PTHR37305:SF1">
    <property type="entry name" value="MEMBRANE PROTEIN"/>
    <property type="match status" value="1"/>
</dbReference>
<proteinExistence type="predicted"/>
<sequence>MINIIKNEFISTKKSTLIILNVIILAFVGLSYFAKIKFSGVGYFTQPEIVDMFFSSTINMLAPFIVILIAKVITEEFNNGGMKIYLINPLSRNEVLIGKSMFILINILITMIIQILLSFIAVCILTQVPSVDFIIYSLLEYLVTLIPVTGLILILSIPAFLMKTSRNTILFGFAAIAAFDVVASFYEKLTPYSILYVLKNIAVSNQSLINNSLISLVYIIIGFLISSYIFSKREIR</sequence>
<dbReference type="AlphaFoldDB" id="A0AAX2ZGH1"/>
<keyword evidence="1" id="KW-0812">Transmembrane</keyword>
<dbReference type="Proteomes" id="UP001198983">
    <property type="component" value="Chromosome"/>
</dbReference>
<feature type="transmembrane region" description="Helical" evidence="1">
    <location>
        <begin position="168"/>
        <end position="186"/>
    </location>
</feature>
<keyword evidence="1" id="KW-1133">Transmembrane helix</keyword>
<evidence type="ECO:0000256" key="1">
    <source>
        <dbReference type="SAM" id="Phobius"/>
    </source>
</evidence>
<protein>
    <submittedName>
        <fullName evidence="2">ABC transporter permease</fullName>
    </submittedName>
</protein>
<feature type="transmembrane region" description="Helical" evidence="1">
    <location>
        <begin position="53"/>
        <end position="73"/>
    </location>
</feature>
<feature type="transmembrane region" description="Helical" evidence="1">
    <location>
        <begin position="101"/>
        <end position="127"/>
    </location>
</feature>
<dbReference type="EMBL" id="CP081135">
    <property type="protein sequence ID" value="UEL47164.1"/>
    <property type="molecule type" value="Genomic_DNA"/>
</dbReference>
<feature type="transmembrane region" description="Helical" evidence="1">
    <location>
        <begin position="16"/>
        <end position="33"/>
    </location>
</feature>
<keyword evidence="3" id="KW-1185">Reference proteome</keyword>
<accession>A0AAX2ZGH1</accession>
<feature type="transmembrane region" description="Helical" evidence="1">
    <location>
        <begin position="208"/>
        <end position="230"/>
    </location>
</feature>
<evidence type="ECO:0000313" key="2">
    <source>
        <dbReference type="EMBL" id="UEL47164.1"/>
    </source>
</evidence>
<evidence type="ECO:0000313" key="3">
    <source>
        <dbReference type="Proteomes" id="UP001198983"/>
    </source>
</evidence>
<name>A0AAX2ZGH1_9FIRM</name>
<dbReference type="RefSeq" id="WP_148556502.1">
    <property type="nucleotide sequence ID" value="NZ_CP081135.1"/>
</dbReference>
<gene>
    <name evidence="2" type="ORF">JW646_16235</name>
</gene>
<organism evidence="2 3">
    <name type="scientific">Terrisporobacter hibernicus</name>
    <dbReference type="NCBI Taxonomy" id="2813371"/>
    <lineage>
        <taxon>Bacteria</taxon>
        <taxon>Bacillati</taxon>
        <taxon>Bacillota</taxon>
        <taxon>Clostridia</taxon>
        <taxon>Peptostreptococcales</taxon>
        <taxon>Peptostreptococcaceae</taxon>
        <taxon>Terrisporobacter</taxon>
    </lineage>
</organism>